<dbReference type="RefSeq" id="WP_126798307.1">
    <property type="nucleotide sequence ID" value="NZ_PIPO01000002.1"/>
</dbReference>
<feature type="transmembrane region" description="Helical" evidence="1">
    <location>
        <begin position="42"/>
        <end position="64"/>
    </location>
</feature>
<evidence type="ECO:0000259" key="4">
    <source>
        <dbReference type="Pfam" id="PF14331"/>
    </source>
</evidence>
<dbReference type="PANTHER" id="PTHR36153">
    <property type="entry name" value="INNER MEMBRANE PROTEIN-RELATED"/>
    <property type="match status" value="1"/>
</dbReference>
<dbReference type="InterPro" id="IPR048677">
    <property type="entry name" value="TssM1_hel"/>
</dbReference>
<dbReference type="InterPro" id="IPR009612">
    <property type="entry name" value="IcmF-rel"/>
</dbReference>
<feature type="transmembrane region" description="Helical" evidence="1">
    <location>
        <begin position="12"/>
        <end position="30"/>
    </location>
</feature>
<dbReference type="InterPro" id="IPR025743">
    <property type="entry name" value="TssM1_N"/>
</dbReference>
<evidence type="ECO:0000313" key="6">
    <source>
        <dbReference type="EMBL" id="RUO33740.1"/>
    </source>
</evidence>
<evidence type="ECO:0008006" key="8">
    <source>
        <dbReference type="Google" id="ProtNLM"/>
    </source>
</evidence>
<keyword evidence="1" id="KW-0472">Membrane</keyword>
<sequence>MKRISSFLKSFDFIFLLALVVLALVIYFYGPQVPVLQDYRIQALWTLAAIYVAYYLLCLIVWSIKKWRIRRARRRGEPEEAEILQYIGQVEKFLHQAAFDLGLRRSLKKLPLHWVTGSEHAGKSEFIRGCNEDPLKIRTLQLPLGQHSTSWHLSKRGVFFEWPLQETDGASQKLLVRLFKWAAKRPSRLGRLSDLIFVLPTEGLALQSTAQLQAQCLSFTTLLKACAEGTGRLYPALLMVSQVDQLHGCQAFFDRADQQGEDATWGTLIAGRQWHTATPESLQQAIAERIRQMYQQVTYEPVPAHLSSIEKLGRHGFPYQMQQLSLRLGEFLQILASESRALAHPGFSGVFAVASAKGAHERVLHGVRQSGFFKRQSDITWRQEGGPSLLLSGVHRVLAAGFSAPPVPSVKRSQRNLRKSVVVAMVLMSSTVTALGITYSDWRSHEHMVAEFRLSVEQLASEYDKANSVPMTLMGLFSVATQNFEQMQQQRSYAGAIGVDLPLITAGTTERLERFLTAAMKDQFDTMLARSLEQALEKQTRQWAGLNEQQRSAQRDKYYGLLEAYLMKTRFAANMDPEKAAAAVAPVWFEAVMQRSVTQIDAPVIEVIRHTLAYFYAHGFDSEQAARWTSNHYSDRLVATARSNLAVEATADAIYQLLASRNQQRFEPVKLSDVIPPGYPYILRNDYQFSSMYSRSVWENHIEDEIKRTVQRVSMDDWVLDEHYGERQTTPAAGPLEARVRELYFDDYRQHWEAYIQAFYMPQFDTLDEVHHNLQLLGGERTPLRPLSLNIQYQIGAYQQSTGQRQRVESLLGRAQSRFAPLQTFVEFYQIDGAPQFEQYLEDINRLAAEVESMLAAARVSQEALQYASAMLADQGSSQQLYALNLSINRIRLGHGPQAGELLQHVLLLPVKTTWQAVLNTAKDALQDEWERNIYAQYSAHLDGRFPFAQSSEDAPLSAFHEFFDTGEGTLWRFYRDMTAPFVTLHSNSIEHHTWLGMGLEFRADYLLALRQGRQIARAVTSQLDGDLGFRYALMPEPVPGITESRFVQDDFLLTYRNEPQQWRDHTWTAGRQNSLSRVQLRPSGQALTLTHQAHGSWSLLRLLHQAEASQVRSNEYELVWLLEDENGSAGSARYRFRSDQAGLLLNKQLFTGYRLPRQIL</sequence>
<feature type="domain" description="Type VI secretion system component TssM1 helical" evidence="5">
    <location>
        <begin position="922"/>
        <end position="1023"/>
    </location>
</feature>
<protein>
    <recommendedName>
        <fullName evidence="8">Type VI secretion system membrane subunit TssM</fullName>
    </recommendedName>
</protein>
<feature type="domain" description="Type VI secretion system component TssM1 N-terminal" evidence="4">
    <location>
        <begin position="195"/>
        <end position="367"/>
    </location>
</feature>
<keyword evidence="1" id="KW-0812">Transmembrane</keyword>
<evidence type="ECO:0000259" key="5">
    <source>
        <dbReference type="Pfam" id="PF21070"/>
    </source>
</evidence>
<gene>
    <name evidence="6" type="ORF">CWE14_04550</name>
</gene>
<evidence type="ECO:0000259" key="2">
    <source>
        <dbReference type="Pfam" id="PF06744"/>
    </source>
</evidence>
<dbReference type="InterPro" id="IPR010623">
    <property type="entry name" value="IcmF_C"/>
</dbReference>
<feature type="domain" description="IcmF-related" evidence="3">
    <location>
        <begin position="512"/>
        <end position="793"/>
    </location>
</feature>
<proteinExistence type="predicted"/>
<dbReference type="EMBL" id="PIPO01000002">
    <property type="protein sequence ID" value="RUO33740.1"/>
    <property type="molecule type" value="Genomic_DNA"/>
</dbReference>
<dbReference type="Pfam" id="PF21070">
    <property type="entry name" value="IcmF_helical"/>
    <property type="match status" value="1"/>
</dbReference>
<name>A0A432WIV7_9GAMM</name>
<evidence type="ECO:0000256" key="1">
    <source>
        <dbReference type="SAM" id="Phobius"/>
    </source>
</evidence>
<dbReference type="InterPro" id="IPR053156">
    <property type="entry name" value="T6SS_TssM-like"/>
</dbReference>
<keyword evidence="7" id="KW-1185">Reference proteome</keyword>
<dbReference type="AlphaFoldDB" id="A0A432WIV7"/>
<dbReference type="Proteomes" id="UP000287823">
    <property type="component" value="Unassembled WGS sequence"/>
</dbReference>
<feature type="domain" description="Type VI secretion system IcmF C-terminal" evidence="2">
    <location>
        <begin position="1034"/>
        <end position="1138"/>
    </location>
</feature>
<dbReference type="PANTHER" id="PTHR36153:SF1">
    <property type="entry name" value="TYPE VI SECRETION SYSTEM COMPONENT TSSM1"/>
    <property type="match status" value="1"/>
</dbReference>
<comment type="caution">
    <text evidence="6">The sequence shown here is derived from an EMBL/GenBank/DDBJ whole genome shotgun (WGS) entry which is preliminary data.</text>
</comment>
<dbReference type="Pfam" id="PF06744">
    <property type="entry name" value="IcmF_C"/>
    <property type="match status" value="1"/>
</dbReference>
<dbReference type="Pfam" id="PF06761">
    <property type="entry name" value="IcmF-related"/>
    <property type="match status" value="1"/>
</dbReference>
<reference evidence="6 7" key="1">
    <citation type="journal article" date="2011" name="Front. Microbiol.">
        <title>Genomic signatures of strain selection and enhancement in Bacillus atrophaeus var. globigii, a historical biowarfare simulant.</title>
        <authorList>
            <person name="Gibbons H.S."/>
            <person name="Broomall S.M."/>
            <person name="McNew L.A."/>
            <person name="Daligault H."/>
            <person name="Chapman C."/>
            <person name="Bruce D."/>
            <person name="Karavis M."/>
            <person name="Krepps M."/>
            <person name="McGregor P.A."/>
            <person name="Hong C."/>
            <person name="Park K.H."/>
            <person name="Akmal A."/>
            <person name="Feldman A."/>
            <person name="Lin J.S."/>
            <person name="Chang W.E."/>
            <person name="Higgs B.W."/>
            <person name="Demirev P."/>
            <person name="Lindquist J."/>
            <person name="Liem A."/>
            <person name="Fochler E."/>
            <person name="Read T.D."/>
            <person name="Tapia R."/>
            <person name="Johnson S."/>
            <person name="Bishop-Lilly K.A."/>
            <person name="Detter C."/>
            <person name="Han C."/>
            <person name="Sozhamannan S."/>
            <person name="Rosenzweig C.N."/>
            <person name="Skowronski E.W."/>
        </authorList>
    </citation>
    <scope>NUCLEOTIDE SEQUENCE [LARGE SCALE GENOMIC DNA]</scope>
    <source>
        <strain evidence="6 7">Y4G10-17</strain>
    </source>
</reference>
<evidence type="ECO:0000259" key="3">
    <source>
        <dbReference type="Pfam" id="PF06761"/>
    </source>
</evidence>
<organism evidence="6 7">
    <name type="scientific">Aliidiomarina soli</name>
    <dbReference type="NCBI Taxonomy" id="1928574"/>
    <lineage>
        <taxon>Bacteria</taxon>
        <taxon>Pseudomonadati</taxon>
        <taxon>Pseudomonadota</taxon>
        <taxon>Gammaproteobacteria</taxon>
        <taxon>Alteromonadales</taxon>
        <taxon>Idiomarinaceae</taxon>
        <taxon>Aliidiomarina</taxon>
    </lineage>
</organism>
<dbReference type="Pfam" id="PF14331">
    <property type="entry name" value="IcmF-related_N"/>
    <property type="match status" value="1"/>
</dbReference>
<accession>A0A432WIV7</accession>
<feature type="transmembrane region" description="Helical" evidence="1">
    <location>
        <begin position="421"/>
        <end position="439"/>
    </location>
</feature>
<evidence type="ECO:0000313" key="7">
    <source>
        <dbReference type="Proteomes" id="UP000287823"/>
    </source>
</evidence>
<keyword evidence="1" id="KW-1133">Transmembrane helix</keyword>